<evidence type="ECO:0000313" key="1">
    <source>
        <dbReference type="EMBL" id="KAG8458554.1"/>
    </source>
</evidence>
<dbReference type="AlphaFoldDB" id="A0A8J5XCP3"/>
<comment type="caution">
    <text evidence="1">The sequence shown here is derived from an EMBL/GenBank/DDBJ whole genome shotgun (WGS) entry which is preliminary data.</text>
</comment>
<dbReference type="EMBL" id="JAGTXO010000050">
    <property type="protein sequence ID" value="KAG8458554.1"/>
    <property type="molecule type" value="Genomic_DNA"/>
</dbReference>
<dbReference type="Proteomes" id="UP000751190">
    <property type="component" value="Unassembled WGS sequence"/>
</dbReference>
<evidence type="ECO:0000313" key="2">
    <source>
        <dbReference type="Proteomes" id="UP000751190"/>
    </source>
</evidence>
<proteinExistence type="predicted"/>
<gene>
    <name evidence="1" type="ORF">KFE25_003089</name>
</gene>
<keyword evidence="2" id="KW-1185">Reference proteome</keyword>
<dbReference type="OrthoDB" id="10598466at2759"/>
<organism evidence="1 2">
    <name type="scientific">Diacronema lutheri</name>
    <name type="common">Unicellular marine alga</name>
    <name type="synonym">Monochrysis lutheri</name>
    <dbReference type="NCBI Taxonomy" id="2081491"/>
    <lineage>
        <taxon>Eukaryota</taxon>
        <taxon>Haptista</taxon>
        <taxon>Haptophyta</taxon>
        <taxon>Pavlovophyceae</taxon>
        <taxon>Pavlovales</taxon>
        <taxon>Pavlovaceae</taxon>
        <taxon>Diacronema</taxon>
    </lineage>
</organism>
<sequence>MAEQTAGAPAAEAERSRKEWIAYYLKIGDVDSARKLGLEHDRAARRMQSAVRTFLKMRMKVARFSAPELVVTVVEAVGLPRRVFGASSFAVELGGGHRPATTARMGASRAQWLQSVRVGCHSYFGFGGAQREPGPAVEGVPWPAADQTAAEQQAIELLRVRVVDHARRGDGDTLVGVAYVPVAEALLRGRLAREAAARASNPGGAAVSPLGDWTPLWLPRGRAPTGFVRLLVLGQGAGGPGGGPRPARPSPRAQRALLDDFEAERRSMGVAAPRSAAARAPLADSAAAALTLTVVAVRGLAARMVGVAIALTLGHARALTCALEMDGAGGARVGSTFRVPARMPAGAGPTFSPAASVAVRLHEVSGGVTTGAAEAVGALIGCCVVPLPALAEDEIDGWFALSPPTAAAAAAAASEAGELARGQASDIQIRLIVRRDLGSTRGGGDGNGGGEARRGTLALGGVVFEDTGLKDDALAGAPAASDAPAPREQPMSDGLWPVVMPRLLFKFSAAVGLRAAPRAAREAAEPARPMVRARELAEPQLRRTLPPTMAAALAEIHARRAHASAPAVEPPPAPAANASAKGTAAAPIVETSVAARLAAAAAPAATTVAVGARNAKVAKPKAETADADGAAAAKAKLKRSKKKVRTALFF</sequence>
<accession>A0A8J5XCP3</accession>
<reference evidence="1" key="1">
    <citation type="submission" date="2021-05" db="EMBL/GenBank/DDBJ databases">
        <title>The genome of the haptophyte Pavlova lutheri (Diacronema luteri, Pavlovales) - a model for lipid biosynthesis in eukaryotic algae.</title>
        <authorList>
            <person name="Hulatt C.J."/>
            <person name="Posewitz M.C."/>
        </authorList>
    </citation>
    <scope>NUCLEOTIDE SEQUENCE</scope>
    <source>
        <strain evidence="1">NIVA-4/92</strain>
    </source>
</reference>
<protein>
    <submittedName>
        <fullName evidence="1">Uncharacterized protein</fullName>
    </submittedName>
</protein>
<name>A0A8J5XCP3_DIALT</name>